<sequence>MSVAPRLKVLSIERFESPYRLRLPFRFGVITVTEGRQAIVRVRVRREDGREGTGYAAEALGAKWFDKNPALSDAQNHDQLRRALELAGEAYGVAPWLSAFDLYAHHYRELLEAGAACGLNPLVASYGPALLDRAVLDALCRIEGLSFGQALQHNLPGLRAHAIAPDLQDFALAPFLRGLAPSAVIAVRHTVGLLDPIVAADQMGGTRVNDGLPETLEEVVAAYGNRYFKLKVSGQAEADLERLCRIASVLDRLAEPYVVTLDGNEQYEDAEAIAALWGRMAAEPALQRLCASTLLIEQPIKRQMALAQPVAALARHKPVIIDESDGDLEAFPRARALGYTGVSSKACKGFYKSILNLARCRVWNQAAGRETYFMSAEDLTTQPGLSVQQDLALVSLLGITHVERNAHHFIDGFNGRPEAEADAYLAAHPDLYHRQGGRVRLRITRGQLALGSLACAGFGSAVEPHLAGTAPMPLADWPPTPKETA</sequence>
<dbReference type="RefSeq" id="WP_243303128.1">
    <property type="nucleotide sequence ID" value="NZ_JALGBI010000001.1"/>
</dbReference>
<dbReference type="Gene3D" id="3.20.20.120">
    <property type="entry name" value="Enolase-like C-terminal domain"/>
    <property type="match status" value="1"/>
</dbReference>
<evidence type="ECO:0000313" key="1">
    <source>
        <dbReference type="EMBL" id="MCJ0761765.1"/>
    </source>
</evidence>
<dbReference type="InterPro" id="IPR036849">
    <property type="entry name" value="Enolase-like_C_sf"/>
</dbReference>
<protein>
    <submittedName>
        <fullName evidence="1">Mandelate racemase</fullName>
    </submittedName>
</protein>
<keyword evidence="2" id="KW-1185">Reference proteome</keyword>
<dbReference type="Proteomes" id="UP001139447">
    <property type="component" value="Unassembled WGS sequence"/>
</dbReference>
<organism evidence="1 2">
    <name type="scientific">Variovorax terrae</name>
    <dbReference type="NCBI Taxonomy" id="2923278"/>
    <lineage>
        <taxon>Bacteria</taxon>
        <taxon>Pseudomonadati</taxon>
        <taxon>Pseudomonadota</taxon>
        <taxon>Betaproteobacteria</taxon>
        <taxon>Burkholderiales</taxon>
        <taxon>Comamonadaceae</taxon>
        <taxon>Variovorax</taxon>
    </lineage>
</organism>
<dbReference type="EMBL" id="JALGBI010000001">
    <property type="protein sequence ID" value="MCJ0761765.1"/>
    <property type="molecule type" value="Genomic_DNA"/>
</dbReference>
<dbReference type="InterPro" id="IPR029017">
    <property type="entry name" value="Enolase-like_N"/>
</dbReference>
<evidence type="ECO:0000313" key="2">
    <source>
        <dbReference type="Proteomes" id="UP001139447"/>
    </source>
</evidence>
<reference evidence="1" key="1">
    <citation type="submission" date="2022-03" db="EMBL/GenBank/DDBJ databases">
        <authorList>
            <person name="Woo C.Y."/>
        </authorList>
    </citation>
    <scope>NUCLEOTIDE SEQUENCE</scope>
    <source>
        <strain evidence="1">CYS-02</strain>
    </source>
</reference>
<name>A0A9X2ALK5_9BURK</name>
<dbReference type="SUPFAM" id="SSF54826">
    <property type="entry name" value="Enolase N-terminal domain-like"/>
    <property type="match status" value="1"/>
</dbReference>
<dbReference type="SUPFAM" id="SSF51604">
    <property type="entry name" value="Enolase C-terminal domain-like"/>
    <property type="match status" value="1"/>
</dbReference>
<comment type="caution">
    <text evidence="1">The sequence shown here is derived from an EMBL/GenBank/DDBJ whole genome shotgun (WGS) entry which is preliminary data.</text>
</comment>
<dbReference type="AlphaFoldDB" id="A0A9X2ALK5"/>
<gene>
    <name evidence="1" type="ORF">MMF98_00955</name>
</gene>
<accession>A0A9X2ALK5</accession>
<proteinExistence type="predicted"/>